<evidence type="ECO:0000256" key="1">
    <source>
        <dbReference type="SAM" id="MobiDB-lite"/>
    </source>
</evidence>
<reference evidence="3 4" key="1">
    <citation type="submission" date="2018-10" db="EMBL/GenBank/DDBJ databases">
        <authorList>
            <person name="Chen W.-M."/>
        </authorList>
    </citation>
    <scope>NUCLEOTIDE SEQUENCE [LARGE SCALE GENOMIC DNA]</scope>
    <source>
        <strain evidence="3 4">H-5</strain>
    </source>
</reference>
<sequence>MRYSLISSLLAVSLFTAHAWAEKPDHAGNPNKGGKQSQQDNKQSQQDKQYGRDDGRQPAGGRQGGGDHKDGGNVDVRVNAYFGDSQRSVIRDYYSSSYRGGHCPPGLAKKRNGCMPPGQAKKWRVGHALPRDLVYYDLPPRVIIDLGAPPVGYKYVRVAADILLIAIGTGMVIDAIQDLSSL</sequence>
<proteinExistence type="predicted"/>
<dbReference type="AlphaFoldDB" id="A0A3N0UYD7"/>
<accession>A0A3N0UYD7</accession>
<evidence type="ECO:0000313" key="3">
    <source>
        <dbReference type="EMBL" id="ROH85576.1"/>
    </source>
</evidence>
<dbReference type="Gene3D" id="3.10.450.160">
    <property type="entry name" value="inner membrane protein cigr"/>
    <property type="match status" value="1"/>
</dbReference>
<keyword evidence="4" id="KW-1185">Reference proteome</keyword>
<evidence type="ECO:0000256" key="2">
    <source>
        <dbReference type="SAM" id="SignalP"/>
    </source>
</evidence>
<organism evidence="3 4">
    <name type="scientific">Pseudomethylobacillus aquaticus</name>
    <dbReference type="NCBI Taxonomy" id="2676064"/>
    <lineage>
        <taxon>Bacteria</taxon>
        <taxon>Pseudomonadati</taxon>
        <taxon>Pseudomonadota</taxon>
        <taxon>Betaproteobacteria</taxon>
        <taxon>Nitrosomonadales</taxon>
        <taxon>Methylophilaceae</taxon>
        <taxon>Pseudomethylobacillus</taxon>
    </lineage>
</organism>
<gene>
    <name evidence="3" type="ORF">ED236_09770</name>
</gene>
<evidence type="ECO:0008006" key="5">
    <source>
        <dbReference type="Google" id="ProtNLM"/>
    </source>
</evidence>
<feature type="compositionally biased region" description="Low complexity" evidence="1">
    <location>
        <begin position="32"/>
        <end position="48"/>
    </location>
</feature>
<evidence type="ECO:0000313" key="4">
    <source>
        <dbReference type="Proteomes" id="UP000275137"/>
    </source>
</evidence>
<name>A0A3N0UYD7_9PROT</name>
<dbReference type="EMBL" id="RJVP01000005">
    <property type="protein sequence ID" value="ROH85576.1"/>
    <property type="molecule type" value="Genomic_DNA"/>
</dbReference>
<feature type="signal peptide" evidence="2">
    <location>
        <begin position="1"/>
        <end position="19"/>
    </location>
</feature>
<feature type="region of interest" description="Disordered" evidence="1">
    <location>
        <begin position="23"/>
        <end position="75"/>
    </location>
</feature>
<feature type="chain" id="PRO_5018328683" description="DUF1236 domain-containing protein" evidence="2">
    <location>
        <begin position="20"/>
        <end position="182"/>
    </location>
</feature>
<dbReference type="InterPro" id="IPR024572">
    <property type="entry name" value="RcnB"/>
</dbReference>
<protein>
    <recommendedName>
        <fullName evidence="5">DUF1236 domain-containing protein</fullName>
    </recommendedName>
</protein>
<comment type="caution">
    <text evidence="3">The sequence shown here is derived from an EMBL/GenBank/DDBJ whole genome shotgun (WGS) entry which is preliminary data.</text>
</comment>
<dbReference type="Proteomes" id="UP000275137">
    <property type="component" value="Unassembled WGS sequence"/>
</dbReference>
<dbReference type="Pfam" id="PF11776">
    <property type="entry name" value="RcnB"/>
    <property type="match status" value="1"/>
</dbReference>
<keyword evidence="2" id="KW-0732">Signal</keyword>